<sequence>TRPREASEPRFHHDWERRVFAIGVASPIPIPGGSRHNVEQMPPADYLNTSYYEKWLQSRLKGFIDAGVITAEEFEARVAAFRDNPNAQVPSREAPEQVEATMTRLLSWNSPRRAVDIAPKFTVGDAVQVRNIHPPNHTRLPRYVRGKPGTVTRYYGAYDLQDTMPEGVETPVEPMYAVRFDGRVLWGDAADANSVVYLDMWESYLQSV</sequence>
<dbReference type="AlphaFoldDB" id="W4LK97"/>
<comment type="similarity">
    <text evidence="2">Belongs to the nitrile hydratase subunit beta family.</text>
</comment>
<dbReference type="InterPro" id="IPR008990">
    <property type="entry name" value="Elect_transpt_acc-like_dom_sf"/>
</dbReference>
<dbReference type="InterPro" id="IPR024690">
    <property type="entry name" value="CN_hydtase_beta_dom_C"/>
</dbReference>
<evidence type="ECO:0000259" key="7">
    <source>
        <dbReference type="Pfam" id="PF21006"/>
    </source>
</evidence>
<dbReference type="GO" id="GO:0046914">
    <property type="term" value="F:transition metal ion binding"/>
    <property type="evidence" value="ECO:0007669"/>
    <property type="project" value="InterPro"/>
</dbReference>
<evidence type="ECO:0000259" key="6">
    <source>
        <dbReference type="Pfam" id="PF02211"/>
    </source>
</evidence>
<dbReference type="HOGENOM" id="CLU_1317827_0_0_7"/>
<evidence type="ECO:0000256" key="5">
    <source>
        <dbReference type="ARBA" id="ARBA00044877"/>
    </source>
</evidence>
<dbReference type="PATRIC" id="fig|1429439.4.peg.7163"/>
<evidence type="ECO:0000256" key="4">
    <source>
        <dbReference type="ARBA" id="ARBA00023239"/>
    </source>
</evidence>
<evidence type="ECO:0000256" key="3">
    <source>
        <dbReference type="ARBA" id="ARBA00013079"/>
    </source>
</evidence>
<protein>
    <recommendedName>
        <fullName evidence="3">nitrile hydratase</fullName>
        <ecNumber evidence="3">4.2.1.84</ecNumber>
    </recommendedName>
</protein>
<dbReference type="Gene3D" id="1.10.472.20">
    <property type="entry name" value="Nitrile hydratase, beta subunit"/>
    <property type="match status" value="1"/>
</dbReference>
<comment type="catalytic activity">
    <reaction evidence="5">
        <text>an aliphatic primary amide = an aliphatic nitrile + H2O</text>
        <dbReference type="Rhea" id="RHEA:12673"/>
        <dbReference type="ChEBI" id="CHEBI:15377"/>
        <dbReference type="ChEBI" id="CHEBI:65285"/>
        <dbReference type="ChEBI" id="CHEBI:80291"/>
        <dbReference type="EC" id="4.2.1.84"/>
    </reaction>
</comment>
<evidence type="ECO:0000313" key="9">
    <source>
        <dbReference type="Proteomes" id="UP000019140"/>
    </source>
</evidence>
<dbReference type="InterPro" id="IPR003168">
    <property type="entry name" value="Nitrile_hydratase_bsu"/>
</dbReference>
<reference evidence="8 9" key="1">
    <citation type="journal article" date="2014" name="Nature">
        <title>An environmental bacterial taxon with a large and distinct metabolic repertoire.</title>
        <authorList>
            <person name="Wilson M.C."/>
            <person name="Mori T."/>
            <person name="Ruckert C."/>
            <person name="Uria A.R."/>
            <person name="Helf M.J."/>
            <person name="Takada K."/>
            <person name="Gernert C."/>
            <person name="Steffens U.A."/>
            <person name="Heycke N."/>
            <person name="Schmitt S."/>
            <person name="Rinke C."/>
            <person name="Helfrich E.J."/>
            <person name="Brachmann A.O."/>
            <person name="Gurgui C."/>
            <person name="Wakimoto T."/>
            <person name="Kracht M."/>
            <person name="Crusemann M."/>
            <person name="Hentschel U."/>
            <person name="Abe I."/>
            <person name="Matsunaga S."/>
            <person name="Kalinowski J."/>
            <person name="Takeyama H."/>
            <person name="Piel J."/>
        </authorList>
    </citation>
    <scope>NUCLEOTIDE SEQUENCE [LARGE SCALE GENOMIC DNA]</scope>
    <source>
        <strain evidence="9">TSY2</strain>
    </source>
</reference>
<dbReference type="InterPro" id="IPR042262">
    <property type="entry name" value="CN_hydtase_beta_C"/>
</dbReference>
<dbReference type="NCBIfam" id="TIGR03888">
    <property type="entry name" value="nitrile_beta"/>
    <property type="match status" value="1"/>
</dbReference>
<dbReference type="PIRSF" id="PIRSF001427">
    <property type="entry name" value="NHase_beta"/>
    <property type="match status" value="1"/>
</dbReference>
<feature type="non-terminal residue" evidence="8">
    <location>
        <position position="1"/>
    </location>
</feature>
<name>W4LK97_9BACT</name>
<dbReference type="Proteomes" id="UP000019140">
    <property type="component" value="Unassembled WGS sequence"/>
</dbReference>
<dbReference type="InterPro" id="IPR049054">
    <property type="entry name" value="CN_hydtase_beta-like_N"/>
</dbReference>
<keyword evidence="9" id="KW-1185">Reference proteome</keyword>
<evidence type="ECO:0000256" key="1">
    <source>
        <dbReference type="ARBA" id="ARBA00004042"/>
    </source>
</evidence>
<dbReference type="EC" id="4.2.1.84" evidence="3"/>
<dbReference type="SUPFAM" id="SSF50090">
    <property type="entry name" value="Electron transport accessory proteins"/>
    <property type="match status" value="1"/>
</dbReference>
<feature type="domain" description="Nitrile hydratase beta subunit" evidence="6">
    <location>
        <begin position="110"/>
        <end position="206"/>
    </location>
</feature>
<dbReference type="EMBL" id="AZHX01001937">
    <property type="protein sequence ID" value="ETW98528.1"/>
    <property type="molecule type" value="Genomic_DNA"/>
</dbReference>
<dbReference type="GO" id="GO:0018822">
    <property type="term" value="F:nitrile hydratase activity"/>
    <property type="evidence" value="ECO:0007669"/>
    <property type="project" value="UniProtKB-EC"/>
</dbReference>
<accession>W4LK97</accession>
<comment type="function">
    <text evidence="1">NHase catalyzes the hydration of various nitrile compounds to the corresponding amides.</text>
</comment>
<comment type="caution">
    <text evidence="8">The sequence shown here is derived from an EMBL/GenBank/DDBJ whole genome shotgun (WGS) entry which is preliminary data.</text>
</comment>
<evidence type="ECO:0000313" key="8">
    <source>
        <dbReference type="EMBL" id="ETW98528.1"/>
    </source>
</evidence>
<dbReference type="Gene3D" id="2.30.30.50">
    <property type="match status" value="1"/>
</dbReference>
<proteinExistence type="inferred from homology"/>
<organism evidence="8 9">
    <name type="scientific">Candidatus Entotheonella gemina</name>
    <dbReference type="NCBI Taxonomy" id="1429439"/>
    <lineage>
        <taxon>Bacteria</taxon>
        <taxon>Pseudomonadati</taxon>
        <taxon>Nitrospinota/Tectimicrobiota group</taxon>
        <taxon>Candidatus Tectimicrobiota</taxon>
        <taxon>Candidatus Entotheonellia</taxon>
        <taxon>Candidatus Entotheonellales</taxon>
        <taxon>Candidatus Entotheonellaceae</taxon>
        <taxon>Candidatus Entotheonella</taxon>
    </lineage>
</organism>
<dbReference type="Pfam" id="PF21006">
    <property type="entry name" value="NHase_beta_N"/>
    <property type="match status" value="1"/>
</dbReference>
<feature type="domain" description="Nitrile hydratase beta subunit-like N-terminal" evidence="7">
    <location>
        <begin position="5"/>
        <end position="94"/>
    </location>
</feature>
<keyword evidence="4" id="KW-0456">Lyase</keyword>
<dbReference type="Pfam" id="PF02211">
    <property type="entry name" value="NHase_beta_C"/>
    <property type="match status" value="1"/>
</dbReference>
<gene>
    <name evidence="8" type="ORF">ETSY2_42695</name>
</gene>
<evidence type="ECO:0000256" key="2">
    <source>
        <dbReference type="ARBA" id="ARBA00009098"/>
    </source>
</evidence>